<evidence type="ECO:0000313" key="1">
    <source>
        <dbReference type="EMBL" id="KXZ41306.1"/>
    </source>
</evidence>
<keyword evidence="2" id="KW-1185">Reference proteome</keyword>
<proteinExistence type="predicted"/>
<gene>
    <name evidence="1" type="ORF">GPECTOR_565g595</name>
</gene>
<evidence type="ECO:0000313" key="2">
    <source>
        <dbReference type="Proteomes" id="UP000075714"/>
    </source>
</evidence>
<reference evidence="2" key="1">
    <citation type="journal article" date="2016" name="Nat. Commun.">
        <title>The Gonium pectorale genome demonstrates co-option of cell cycle regulation during the evolution of multicellularity.</title>
        <authorList>
            <person name="Hanschen E.R."/>
            <person name="Marriage T.N."/>
            <person name="Ferris P.J."/>
            <person name="Hamaji T."/>
            <person name="Toyoda A."/>
            <person name="Fujiyama A."/>
            <person name="Neme R."/>
            <person name="Noguchi H."/>
            <person name="Minakuchi Y."/>
            <person name="Suzuki M."/>
            <person name="Kawai-Toyooka H."/>
            <person name="Smith D.R."/>
            <person name="Sparks H."/>
            <person name="Anderson J."/>
            <person name="Bakaric R."/>
            <person name="Luria V."/>
            <person name="Karger A."/>
            <person name="Kirschner M.W."/>
            <person name="Durand P.M."/>
            <person name="Michod R.E."/>
            <person name="Nozaki H."/>
            <person name="Olson B.J."/>
        </authorList>
    </citation>
    <scope>NUCLEOTIDE SEQUENCE [LARGE SCALE GENOMIC DNA]</scope>
    <source>
        <strain evidence="2">NIES-2863</strain>
    </source>
</reference>
<dbReference type="Proteomes" id="UP000075714">
    <property type="component" value="Unassembled WGS sequence"/>
</dbReference>
<protein>
    <submittedName>
        <fullName evidence="1">Uncharacterized protein</fullName>
    </submittedName>
</protein>
<organism evidence="1 2">
    <name type="scientific">Gonium pectorale</name>
    <name type="common">Green alga</name>
    <dbReference type="NCBI Taxonomy" id="33097"/>
    <lineage>
        <taxon>Eukaryota</taxon>
        <taxon>Viridiplantae</taxon>
        <taxon>Chlorophyta</taxon>
        <taxon>core chlorophytes</taxon>
        <taxon>Chlorophyceae</taxon>
        <taxon>CS clade</taxon>
        <taxon>Chlamydomonadales</taxon>
        <taxon>Volvocaceae</taxon>
        <taxon>Gonium</taxon>
    </lineage>
</organism>
<comment type="caution">
    <text evidence="1">The sequence shown here is derived from an EMBL/GenBank/DDBJ whole genome shotgun (WGS) entry which is preliminary data.</text>
</comment>
<accession>A0A150FUN7</accession>
<name>A0A150FUN7_GONPE</name>
<sequence>MVEKPADVVCDGDVCRRVTPEEGAAAKASAAPSGPGSVPPVFKLLGSTLLGQKGAEVPVSSITASLPLFRCQLLAGRI</sequence>
<dbReference type="EMBL" id="LSYV01000562">
    <property type="protein sequence ID" value="KXZ41306.1"/>
    <property type="molecule type" value="Genomic_DNA"/>
</dbReference>
<dbReference type="AlphaFoldDB" id="A0A150FUN7"/>